<dbReference type="RefSeq" id="XP_022091000.1">
    <property type="nucleotide sequence ID" value="XM_022235308.1"/>
</dbReference>
<feature type="domain" description="VWFC" evidence="15">
    <location>
        <begin position="418"/>
        <end position="479"/>
    </location>
</feature>
<dbReference type="GO" id="GO:0008201">
    <property type="term" value="F:heparin binding"/>
    <property type="evidence" value="ECO:0007669"/>
    <property type="project" value="UniProtKB-KW"/>
</dbReference>
<evidence type="ECO:0000313" key="20">
    <source>
        <dbReference type="RefSeq" id="XP_022090998.1"/>
    </source>
</evidence>
<dbReference type="InterPro" id="IPR017897">
    <property type="entry name" value="Thrombospondin_3_rpt"/>
</dbReference>
<evidence type="ECO:0000256" key="6">
    <source>
        <dbReference type="ARBA" id="ARBA00022837"/>
    </source>
</evidence>
<dbReference type="Gene3D" id="4.10.1080.10">
    <property type="entry name" value="TSP type-3 repeat"/>
    <property type="match status" value="2"/>
</dbReference>
<dbReference type="SMART" id="SM00209">
    <property type="entry name" value="TSP1"/>
    <property type="match status" value="3"/>
</dbReference>
<feature type="region of interest" description="Disordered" evidence="12">
    <location>
        <begin position="827"/>
        <end position="847"/>
    </location>
</feature>
<dbReference type="SMART" id="SM00214">
    <property type="entry name" value="VWC"/>
    <property type="match status" value="1"/>
</dbReference>
<feature type="domain" description="TSP C-terminal" evidence="16">
    <location>
        <begin position="1063"/>
        <end position="1276"/>
    </location>
</feature>
<dbReference type="RefSeq" id="XP_022091001.1">
    <property type="nucleotide sequence ID" value="XM_022235309.1"/>
</dbReference>
<dbReference type="SUPFAM" id="SSF49899">
    <property type="entry name" value="Concanavalin A-like lectins/glucanases"/>
    <property type="match status" value="2"/>
</dbReference>
<dbReference type="InterPro" id="IPR008859">
    <property type="entry name" value="Thrombospondin_C"/>
</dbReference>
<evidence type="ECO:0000313" key="22">
    <source>
        <dbReference type="RefSeq" id="XP_022091001.1"/>
    </source>
</evidence>
<feature type="repeat" description="TSP type-3" evidence="11">
    <location>
        <begin position="988"/>
        <end position="1023"/>
    </location>
</feature>
<dbReference type="KEGG" id="aplc:110979481"/>
<keyword evidence="9" id="KW-0325">Glycoprotein</keyword>
<sequence>MARAMHHILAIGLLCCALHCKLTTAYDEVDVILESGISARTPGVRETKTPEGARAFKVRPKDRDLGTDQSTLEHLLNSMKEDEGFILIAVASQDPKNRGTLVSIDRTDGRVRAFGFHIDRRNDDAVVQFSEFGSGEPEERELEFSPLNIGKDDVDLHTFVLDVRGNLMTLYMDCQLIGLKILPSSFYMNMEPDNMKLRLAKGLPGRNNVMDFKGTLATVKFAFQTSTTEVLISQGCEIEPVFSSSQISFGSSFPLPMGDSEPSHLSLSSDAVMPGQEGNVEPSSPNSNSNSNAHSDSMSFGNSGHSDSMSFSNNARPEVGVPVQPGVNVGSLNPVPSTGGNVMPQPVPHTPPHLPSTGYVHPNAAPTENTMQGQCAYTCEQISNLNNQVQVLSDGYDEMWNKLEHFENQRPPEWPTQQGCWYMKMYYEDGAVFKVDKCKSCECRVADGLPTVECSIIKCLPGKCANPVIMEGDCCPTCPNDNLGWSDWAEWTSCSVTCGNGIQQRGRSCDRTQFECNGNDVETRVCYLDPCIEVVDGGWSNFTPWSCGVTCGNGTESRMRSCNSPRPKNGGRRCKGEEEGAGREERPCVRDPCPVDGQWGQFSEFTPCTKTCDGGWQERYRFCDSPAPAHGGQECIGSNTDRRMCNEWPCPIDACLSSPCFDGVECVSFADGRYECKDCPVGYTGNGIVCQDINECLLVSDACFNFHGEHRCINLVPGYTCRKCPIGYRGNQPSGMGVYHARRYKQQCIPINPCAEGTSSCHLDARCIFYGPYSNPQYGCKCKTGFAGDGFACGYDSDLDGWPDEQLDCEDQGDYLHCTRDNCPALPNSGQEDNDGDGKGDACDDDDDDDLVDDVADNCQYISNWQQHDIDDDGVGDECDNCPYFSNTRQEDTDGDGDGDVCDPDIDDDGIVNEEDNCQFVANARQLDFDEDGYGDVCDNCPDYGNPDQTDSDDDNVGDVCDTDRDIDNDGHQDDLDNCWNIANSDQADHDQDGIGDACDMDDDNDGIEDVDDNCRLIFNPSQNDTNENGRGDACEYDNDGDGVTDLQDACPNNANIQRTDLSHFQLIKLDPEGSAQIDPHWIVRNRGQELVQTINSDPGLAIGYDEFTAVEFSGTFYVNTERDDDYAGFVFGYQSNHRFYSVMWKQVTQKYWEPMPTMSEATAGLQLKLINSTTGPGEYLRNALWHTGDTGDQVKLIWSDANKIGWKDFTAYRWILTHRPKTGYIRVTMYEGSKVLADSGALYDFTLQGGRIGLFCFSQEMVFFSDLQYKCLDEE</sequence>
<feature type="signal peptide" evidence="13">
    <location>
        <begin position="1"/>
        <end position="25"/>
    </location>
</feature>
<dbReference type="OMA" id="ECGWSEC"/>
<dbReference type="RefSeq" id="XP_022090997.1">
    <property type="nucleotide sequence ID" value="XM_022235305.1"/>
</dbReference>
<feature type="domain" description="EGF-like" evidence="14">
    <location>
        <begin position="651"/>
        <end position="691"/>
    </location>
</feature>
<dbReference type="InterPro" id="IPR028974">
    <property type="entry name" value="TSP_type-3_rpt"/>
</dbReference>
<keyword evidence="7" id="KW-0130">Cell adhesion</keyword>
<reference evidence="18 19" key="1">
    <citation type="submission" date="2025-04" db="UniProtKB">
        <authorList>
            <consortium name="RefSeq"/>
        </authorList>
    </citation>
    <scope>IDENTIFICATION</scope>
</reference>
<dbReference type="Gene3D" id="2.60.120.200">
    <property type="match status" value="2"/>
</dbReference>
<evidence type="ECO:0000259" key="15">
    <source>
        <dbReference type="PROSITE" id="PS50184"/>
    </source>
</evidence>
<dbReference type="InterPro" id="IPR003367">
    <property type="entry name" value="Thrombospondin_3-like_rpt"/>
</dbReference>
<dbReference type="SMART" id="SM00210">
    <property type="entry name" value="TSPN"/>
    <property type="match status" value="1"/>
</dbReference>
<dbReference type="InterPro" id="IPR048287">
    <property type="entry name" value="TSPN-like_N"/>
</dbReference>
<keyword evidence="5" id="KW-0677">Repeat</keyword>
<dbReference type="FunFam" id="2.20.100.10:FF:000004">
    <property type="entry name" value="Adhesion G protein-coupled receptor B2"/>
    <property type="match status" value="1"/>
</dbReference>
<dbReference type="PROSITE" id="PS01208">
    <property type="entry name" value="VWFC_1"/>
    <property type="match status" value="1"/>
</dbReference>
<dbReference type="PANTHER" id="PTHR10199:SF118">
    <property type="entry name" value="THROMBOSPONDIN"/>
    <property type="match status" value="1"/>
</dbReference>
<evidence type="ECO:0000313" key="17">
    <source>
        <dbReference type="Proteomes" id="UP000694845"/>
    </source>
</evidence>
<dbReference type="Gene3D" id="2.20.100.10">
    <property type="entry name" value="Thrombospondin type-1 (TSP1) repeat"/>
    <property type="match status" value="3"/>
</dbReference>
<gene>
    <name evidence="18 19 20 21 22" type="primary">LOC110979481</name>
</gene>
<dbReference type="GO" id="GO:0005576">
    <property type="term" value="C:extracellular region"/>
    <property type="evidence" value="ECO:0007669"/>
    <property type="project" value="InterPro"/>
</dbReference>
<evidence type="ECO:0000256" key="12">
    <source>
        <dbReference type="SAM" id="MobiDB-lite"/>
    </source>
</evidence>
<dbReference type="SUPFAM" id="SSF57603">
    <property type="entry name" value="FnI-like domain"/>
    <property type="match status" value="1"/>
</dbReference>
<name>A0A8B7YF34_ACAPL</name>
<dbReference type="FunFam" id="4.10.1080.10:FF:000001">
    <property type="entry name" value="Thrombospondin 3"/>
    <property type="match status" value="1"/>
</dbReference>
<evidence type="ECO:0000256" key="1">
    <source>
        <dbReference type="ARBA" id="ARBA00009456"/>
    </source>
</evidence>
<dbReference type="PANTHER" id="PTHR10199">
    <property type="entry name" value="THROMBOSPONDIN"/>
    <property type="match status" value="1"/>
</dbReference>
<comment type="similarity">
    <text evidence="1">Belongs to the thrombospondin family.</text>
</comment>
<dbReference type="InterPro" id="IPR001881">
    <property type="entry name" value="EGF-like_Ca-bd_dom"/>
</dbReference>
<keyword evidence="3" id="KW-0358">Heparin-binding</keyword>
<dbReference type="PROSITE" id="PS51234">
    <property type="entry name" value="TSP3"/>
    <property type="match status" value="3"/>
</dbReference>
<dbReference type="RefSeq" id="XP_022090996.1">
    <property type="nucleotide sequence ID" value="XM_022235304.1"/>
</dbReference>
<dbReference type="Pfam" id="PF00090">
    <property type="entry name" value="TSP_1"/>
    <property type="match status" value="3"/>
</dbReference>
<feature type="compositionally biased region" description="Low complexity" evidence="12">
    <location>
        <begin position="283"/>
        <end position="299"/>
    </location>
</feature>
<dbReference type="OrthoDB" id="14563at2759"/>
<dbReference type="Pfam" id="PF23334">
    <property type="entry name" value="VWC2L_2nd"/>
    <property type="match status" value="1"/>
</dbReference>
<dbReference type="AlphaFoldDB" id="A0A8B7YF34"/>
<dbReference type="GO" id="GO:0007155">
    <property type="term" value="P:cell adhesion"/>
    <property type="evidence" value="ECO:0007669"/>
    <property type="project" value="UniProtKB-KW"/>
</dbReference>
<dbReference type="Proteomes" id="UP000694845">
    <property type="component" value="Unplaced"/>
</dbReference>
<dbReference type="SMART" id="SM00179">
    <property type="entry name" value="EGF_CA"/>
    <property type="match status" value="2"/>
</dbReference>
<dbReference type="InterPro" id="IPR000742">
    <property type="entry name" value="EGF"/>
</dbReference>
<evidence type="ECO:0000259" key="14">
    <source>
        <dbReference type="PROSITE" id="PS50026"/>
    </source>
</evidence>
<dbReference type="SUPFAM" id="SSF103647">
    <property type="entry name" value="TSP type-3 repeat"/>
    <property type="match status" value="3"/>
</dbReference>
<comment type="caution">
    <text evidence="10">Lacks conserved residue(s) required for the propagation of feature annotation.</text>
</comment>
<dbReference type="InterPro" id="IPR013320">
    <property type="entry name" value="ConA-like_dom_sf"/>
</dbReference>
<dbReference type="FunFam" id="2.60.120.200:FF:000009">
    <property type="entry name" value="Thrombospondin 1"/>
    <property type="match status" value="1"/>
</dbReference>
<feature type="domain" description="EGF-like" evidence="14">
    <location>
        <begin position="750"/>
        <end position="792"/>
    </location>
</feature>
<dbReference type="PROSITE" id="PS51236">
    <property type="entry name" value="TSP_CTER"/>
    <property type="match status" value="1"/>
</dbReference>
<dbReference type="InterPro" id="IPR000884">
    <property type="entry name" value="TSP1_rpt"/>
</dbReference>
<dbReference type="PROSITE" id="PS50184">
    <property type="entry name" value="VWFC_2"/>
    <property type="match status" value="1"/>
</dbReference>
<dbReference type="FunFam" id="2.10.25.10:FF:000027">
    <property type="entry name" value="Thrombospondin 3"/>
    <property type="match status" value="1"/>
</dbReference>
<evidence type="ECO:0000256" key="2">
    <source>
        <dbReference type="ARBA" id="ARBA00022536"/>
    </source>
</evidence>
<dbReference type="GeneID" id="110979481"/>
<dbReference type="Pfam" id="PF02412">
    <property type="entry name" value="TSP_3"/>
    <property type="match status" value="7"/>
</dbReference>
<evidence type="ECO:0000256" key="11">
    <source>
        <dbReference type="PROSITE-ProRule" id="PRU00634"/>
    </source>
</evidence>
<evidence type="ECO:0000313" key="18">
    <source>
        <dbReference type="RefSeq" id="XP_022090996.1"/>
    </source>
</evidence>
<feature type="compositionally biased region" description="Polar residues" evidence="12">
    <location>
        <begin position="300"/>
        <end position="315"/>
    </location>
</feature>
<dbReference type="InterPro" id="IPR001007">
    <property type="entry name" value="VWF_dom"/>
</dbReference>
<dbReference type="SUPFAM" id="SSF82895">
    <property type="entry name" value="TSP-1 type 1 repeat"/>
    <property type="match status" value="3"/>
</dbReference>
<accession>A0A8B7YF34</accession>
<dbReference type="PROSITE" id="PS50026">
    <property type="entry name" value="EGF_3"/>
    <property type="match status" value="2"/>
</dbReference>
<protein>
    <submittedName>
        <fullName evidence="18 19">Thrombospondin-2-like</fullName>
    </submittedName>
</protein>
<dbReference type="Gene3D" id="2.10.25.10">
    <property type="entry name" value="Laminin"/>
    <property type="match status" value="3"/>
</dbReference>
<keyword evidence="17" id="KW-1185">Reference proteome</keyword>
<dbReference type="CDD" id="cd00054">
    <property type="entry name" value="EGF_CA"/>
    <property type="match status" value="1"/>
</dbReference>
<dbReference type="SUPFAM" id="SSF57196">
    <property type="entry name" value="EGF/Laminin"/>
    <property type="match status" value="1"/>
</dbReference>
<feature type="repeat" description="TSP type-3" evidence="11">
    <location>
        <begin position="832"/>
        <end position="867"/>
    </location>
</feature>
<evidence type="ECO:0000313" key="21">
    <source>
        <dbReference type="RefSeq" id="XP_022091000.1"/>
    </source>
</evidence>
<dbReference type="SMART" id="SM00181">
    <property type="entry name" value="EGF"/>
    <property type="match status" value="4"/>
</dbReference>
<evidence type="ECO:0000256" key="10">
    <source>
        <dbReference type="PROSITE-ProRule" id="PRU00076"/>
    </source>
</evidence>
<evidence type="ECO:0000256" key="13">
    <source>
        <dbReference type="SAM" id="SignalP"/>
    </source>
</evidence>
<evidence type="ECO:0000256" key="7">
    <source>
        <dbReference type="ARBA" id="ARBA00022889"/>
    </source>
</evidence>
<evidence type="ECO:0000259" key="16">
    <source>
        <dbReference type="PROSITE" id="PS51236"/>
    </source>
</evidence>
<evidence type="ECO:0000256" key="9">
    <source>
        <dbReference type="ARBA" id="ARBA00023180"/>
    </source>
</evidence>
<evidence type="ECO:0000256" key="8">
    <source>
        <dbReference type="ARBA" id="ARBA00023157"/>
    </source>
</evidence>
<keyword evidence="6 11" id="KW-0106">Calcium</keyword>
<dbReference type="FunFam" id="2.10.25.10:FF:000025">
    <property type="entry name" value="Thrombospondin 3"/>
    <property type="match status" value="1"/>
</dbReference>
<keyword evidence="2 10" id="KW-0245">EGF-like domain</keyword>
<dbReference type="GO" id="GO:0005509">
    <property type="term" value="F:calcium ion binding"/>
    <property type="evidence" value="ECO:0007669"/>
    <property type="project" value="UniProtKB-UniRule"/>
</dbReference>
<evidence type="ECO:0000313" key="19">
    <source>
        <dbReference type="RefSeq" id="XP_022090997.1"/>
    </source>
</evidence>
<evidence type="ECO:0000256" key="5">
    <source>
        <dbReference type="ARBA" id="ARBA00022737"/>
    </source>
</evidence>
<keyword evidence="8" id="KW-1015">Disulfide bond</keyword>
<evidence type="ECO:0000256" key="4">
    <source>
        <dbReference type="ARBA" id="ARBA00022729"/>
    </source>
</evidence>
<organism evidence="17 21">
    <name type="scientific">Acanthaster planci</name>
    <name type="common">Crown-of-thorns starfish</name>
    <dbReference type="NCBI Taxonomy" id="133434"/>
    <lineage>
        <taxon>Eukaryota</taxon>
        <taxon>Metazoa</taxon>
        <taxon>Echinodermata</taxon>
        <taxon>Eleutherozoa</taxon>
        <taxon>Asterozoa</taxon>
        <taxon>Asteroidea</taxon>
        <taxon>Valvatacea</taxon>
        <taxon>Valvatida</taxon>
        <taxon>Acanthasteridae</taxon>
        <taxon>Acanthaster</taxon>
    </lineage>
</organism>
<feature type="chain" id="PRO_5044665557" evidence="13">
    <location>
        <begin position="26"/>
        <end position="1276"/>
    </location>
</feature>
<dbReference type="RefSeq" id="XP_022090998.1">
    <property type="nucleotide sequence ID" value="XM_022235306.1"/>
</dbReference>
<dbReference type="InterPro" id="IPR036383">
    <property type="entry name" value="TSP1_rpt_sf"/>
</dbReference>
<evidence type="ECO:0000256" key="3">
    <source>
        <dbReference type="ARBA" id="ARBA00022674"/>
    </source>
</evidence>
<keyword evidence="4 13" id="KW-0732">Signal</keyword>
<dbReference type="Pfam" id="PF05735">
    <property type="entry name" value="TSP_C"/>
    <property type="match status" value="1"/>
</dbReference>
<dbReference type="PROSITE" id="PS50092">
    <property type="entry name" value="TSP1"/>
    <property type="match status" value="3"/>
</dbReference>
<proteinExistence type="inferred from homology"/>
<dbReference type="FunFam" id="2.20.100.10:FF:000001">
    <property type="entry name" value="semaphorin-5A isoform X1"/>
    <property type="match status" value="1"/>
</dbReference>
<feature type="compositionally biased region" description="Low complexity" evidence="12">
    <location>
        <begin position="317"/>
        <end position="330"/>
    </location>
</feature>
<feature type="region of interest" description="Disordered" evidence="12">
    <location>
        <begin position="253"/>
        <end position="341"/>
    </location>
</feature>
<feature type="repeat" description="TSP type-3" evidence="11">
    <location>
        <begin position="891"/>
        <end position="926"/>
    </location>
</feature>